<accession>A0A1A5YD17</accession>
<evidence type="ECO:0000256" key="2">
    <source>
        <dbReference type="SAM" id="SignalP"/>
    </source>
</evidence>
<dbReference type="PANTHER" id="PTHR43649">
    <property type="entry name" value="ARABINOSE-BINDING PROTEIN-RELATED"/>
    <property type="match status" value="1"/>
</dbReference>
<dbReference type="STRING" id="1844972.A7K91_16930"/>
<keyword evidence="4" id="KW-1185">Reference proteome</keyword>
<evidence type="ECO:0000256" key="1">
    <source>
        <dbReference type="ARBA" id="ARBA00022729"/>
    </source>
</evidence>
<organism evidence="3 4">
    <name type="scientific">Paenibacillus oryzae</name>
    <dbReference type="NCBI Taxonomy" id="1844972"/>
    <lineage>
        <taxon>Bacteria</taxon>
        <taxon>Bacillati</taxon>
        <taxon>Bacillota</taxon>
        <taxon>Bacilli</taxon>
        <taxon>Bacillales</taxon>
        <taxon>Paenibacillaceae</taxon>
        <taxon>Paenibacillus</taxon>
    </lineage>
</organism>
<dbReference type="Proteomes" id="UP000092024">
    <property type="component" value="Unassembled WGS sequence"/>
</dbReference>
<dbReference type="AlphaFoldDB" id="A0A1A5YD17"/>
<gene>
    <name evidence="3" type="ORF">A7K91_16930</name>
</gene>
<dbReference type="SUPFAM" id="SSF53850">
    <property type="entry name" value="Periplasmic binding protein-like II"/>
    <property type="match status" value="1"/>
</dbReference>
<dbReference type="Gene3D" id="3.40.190.10">
    <property type="entry name" value="Periplasmic binding protein-like II"/>
    <property type="match status" value="2"/>
</dbReference>
<keyword evidence="1 2" id="KW-0732">Signal</keyword>
<evidence type="ECO:0000313" key="4">
    <source>
        <dbReference type="Proteomes" id="UP000092024"/>
    </source>
</evidence>
<comment type="caution">
    <text evidence="3">The sequence shown here is derived from an EMBL/GenBank/DDBJ whole genome shotgun (WGS) entry which is preliminary data.</text>
</comment>
<name>A0A1A5YD17_9BACL</name>
<protein>
    <submittedName>
        <fullName evidence="3">ABC transporter substrate-binding protein</fullName>
    </submittedName>
</protein>
<reference evidence="3 4" key="1">
    <citation type="submission" date="2016-05" db="EMBL/GenBank/DDBJ databases">
        <title>Paenibacillus oryzae. sp. nov., isolated from the rice root.</title>
        <authorList>
            <person name="Zhang J."/>
            <person name="Zhang X."/>
        </authorList>
    </citation>
    <scope>NUCLEOTIDE SEQUENCE [LARGE SCALE GENOMIC DNA]</scope>
    <source>
        <strain evidence="3 4">1DrF-4</strain>
    </source>
</reference>
<feature type="chain" id="PRO_5008340224" evidence="2">
    <location>
        <begin position="25"/>
        <end position="497"/>
    </location>
</feature>
<dbReference type="CDD" id="cd13580">
    <property type="entry name" value="PBP2_AlgQ_like_1"/>
    <property type="match status" value="1"/>
</dbReference>
<dbReference type="EMBL" id="LYPA01000072">
    <property type="protein sequence ID" value="OBR63493.1"/>
    <property type="molecule type" value="Genomic_DNA"/>
</dbReference>
<dbReference type="InterPro" id="IPR050490">
    <property type="entry name" value="Bact_solute-bd_prot1"/>
</dbReference>
<proteinExistence type="predicted"/>
<feature type="signal peptide" evidence="2">
    <location>
        <begin position="1"/>
        <end position="24"/>
    </location>
</feature>
<sequence length="497" mass="56504">MRRLFLWIAVTLAAVMLAACTSQASIVADRASRQNPVISIMAPLHFPNAPSKEVMDKLEGLTGVQLDVTWVGDGIYTDKMYTALSTGSLKNVTFIKHTDYMMVKNAIRDEVFWEIGPYLERFPNLRHLDDRILNQAAVDGRIYGLYTERPSSRQGIILREDWLDKLGLPKPSTLDELYETLRQFTTMDPDGNGLNDTIGLTDRNDLVYGAFKTLSSYFGAPNNWGVGENGVFPEFDTAAYRNTMDFMKRLYDEGLINSDFAVASKDIQRYQIITGAAGAYIGSMTDVQRIQDEARELNPSARFTLVNRIAGPDGFRVWSIPNYNGLYLFSKKAIKTEEELLQHLAFFDRTMDKEVANLLRFGIEDVHYKQINGLVRLSEETTQLRVNEVNALYALMIADVSNPNIMKVEKQEYMLEQAERLSADNEKFIVNDPTLGLDSKTYDEKSPELYKIIRDATYKYMLGQLSPEGFDAEVARWKRSGGEDMMKEYSEAYFGQD</sequence>
<dbReference type="PANTHER" id="PTHR43649:SF33">
    <property type="entry name" value="POLYGALACTURONAN_RHAMNOGALACTURONAN-BINDING PROTEIN YTCQ"/>
    <property type="match status" value="1"/>
</dbReference>
<dbReference type="PROSITE" id="PS51257">
    <property type="entry name" value="PROKAR_LIPOPROTEIN"/>
    <property type="match status" value="1"/>
</dbReference>
<evidence type="ECO:0000313" key="3">
    <source>
        <dbReference type="EMBL" id="OBR63493.1"/>
    </source>
</evidence>